<dbReference type="RefSeq" id="WP_209947170.1">
    <property type="nucleotide sequence ID" value="NZ_JAGGJU010000011.1"/>
</dbReference>
<accession>A0ABS4E316</accession>
<sequence length="215" mass="22564">MIDRAKAEPMSFAYCGGKDPGASALLLSRKKSGKSMSMAAKEASGGGKVAYGSLQLAGNVLNLTCERGFSGAARSMMQFLKAEKIPLSVKVIGAEAETEQQDDAAGGSAAPEQARRALVQQQKAALLGLQNLTRALKALDEPEARAQVPEITAFISSVAKKISVMPGSPREVAVLLNYIEKDDDIRILEADNGLGIQIGIRKSLGPPLKALAKSL</sequence>
<evidence type="ECO:0000313" key="2">
    <source>
        <dbReference type="Proteomes" id="UP000759443"/>
    </source>
</evidence>
<comment type="caution">
    <text evidence="1">The sequence shown here is derived from an EMBL/GenBank/DDBJ whole genome shotgun (WGS) entry which is preliminary data.</text>
</comment>
<dbReference type="Proteomes" id="UP000759443">
    <property type="component" value="Unassembled WGS sequence"/>
</dbReference>
<name>A0ABS4E316_9HYPH</name>
<gene>
    <name evidence="1" type="ORF">J2Z17_003782</name>
</gene>
<protein>
    <submittedName>
        <fullName evidence="1">Uncharacterized protein</fullName>
    </submittedName>
</protein>
<reference evidence="1 2" key="1">
    <citation type="submission" date="2021-03" db="EMBL/GenBank/DDBJ databases">
        <title>Genomic Encyclopedia of Type Strains, Phase IV (KMG-IV): sequencing the most valuable type-strain genomes for metagenomic binning, comparative biology and taxonomic classification.</title>
        <authorList>
            <person name="Goeker M."/>
        </authorList>
    </citation>
    <scope>NUCLEOTIDE SEQUENCE [LARGE SCALE GENOMIC DNA]</scope>
    <source>
        <strain evidence="1 2">DSM 21600</strain>
    </source>
</reference>
<organism evidence="1 2">
    <name type="scientific">Rhizobium halophytocola</name>
    <dbReference type="NCBI Taxonomy" id="735519"/>
    <lineage>
        <taxon>Bacteria</taxon>
        <taxon>Pseudomonadati</taxon>
        <taxon>Pseudomonadota</taxon>
        <taxon>Alphaproteobacteria</taxon>
        <taxon>Hyphomicrobiales</taxon>
        <taxon>Rhizobiaceae</taxon>
        <taxon>Rhizobium/Agrobacterium group</taxon>
        <taxon>Rhizobium</taxon>
    </lineage>
</organism>
<keyword evidence="2" id="KW-1185">Reference proteome</keyword>
<evidence type="ECO:0000313" key="1">
    <source>
        <dbReference type="EMBL" id="MBP1852325.1"/>
    </source>
</evidence>
<proteinExistence type="predicted"/>
<dbReference type="EMBL" id="JAGGJU010000011">
    <property type="protein sequence ID" value="MBP1852325.1"/>
    <property type="molecule type" value="Genomic_DNA"/>
</dbReference>